<dbReference type="Pfam" id="PF04402">
    <property type="entry name" value="SIMPL"/>
    <property type="match status" value="1"/>
</dbReference>
<organism evidence="1 2">
    <name type="scientific">Candidatus Fonsibacter lacus</name>
    <dbReference type="NCBI Taxonomy" id="2576439"/>
    <lineage>
        <taxon>Bacteria</taxon>
        <taxon>Pseudomonadati</taxon>
        <taxon>Pseudomonadota</taxon>
        <taxon>Alphaproteobacteria</taxon>
        <taxon>Candidatus Pelagibacterales</taxon>
        <taxon>Candidatus Pelagibacterales incertae sedis</taxon>
        <taxon>Candidatus Fonsibacter</taxon>
    </lineage>
</organism>
<comment type="caution">
    <text evidence="1">The sequence shown here is derived from an EMBL/GenBank/DDBJ whole genome shotgun (WGS) entry which is preliminary data.</text>
</comment>
<dbReference type="EMBL" id="RFXN01000021">
    <property type="protein sequence ID" value="NBR93730.1"/>
    <property type="molecule type" value="Genomic_DNA"/>
</dbReference>
<evidence type="ECO:0000313" key="1">
    <source>
        <dbReference type="EMBL" id="NBR93730.1"/>
    </source>
</evidence>
<dbReference type="Gene3D" id="3.30.70.2970">
    <property type="entry name" value="Protein of unknown function (DUF541), domain 2"/>
    <property type="match status" value="1"/>
</dbReference>
<gene>
    <name evidence="1" type="ORF">EBT44_02625</name>
</gene>
<dbReference type="InterPro" id="IPR007497">
    <property type="entry name" value="SIMPL/DUF541"/>
</dbReference>
<dbReference type="Proteomes" id="UP000740727">
    <property type="component" value="Unassembled WGS sequence"/>
</dbReference>
<dbReference type="GO" id="GO:0006974">
    <property type="term" value="P:DNA damage response"/>
    <property type="evidence" value="ECO:0007669"/>
    <property type="project" value="TreeGrafter"/>
</dbReference>
<dbReference type="PANTHER" id="PTHR34387:SF2">
    <property type="entry name" value="SLR1258 PROTEIN"/>
    <property type="match status" value="1"/>
</dbReference>
<dbReference type="AlphaFoldDB" id="A0A965LKV7"/>
<dbReference type="PANTHER" id="PTHR34387">
    <property type="entry name" value="SLR1258 PROTEIN"/>
    <property type="match status" value="1"/>
</dbReference>
<evidence type="ECO:0000313" key="2">
    <source>
        <dbReference type="Proteomes" id="UP000740727"/>
    </source>
</evidence>
<proteinExistence type="predicted"/>
<protein>
    <submittedName>
        <fullName evidence="1">SIMPL domain-containing protein</fullName>
    </submittedName>
</protein>
<dbReference type="InterPro" id="IPR052022">
    <property type="entry name" value="26kDa_periplasmic_antigen"/>
</dbReference>
<name>A0A965LKV7_9PROT</name>
<dbReference type="Gene3D" id="3.30.110.170">
    <property type="entry name" value="Protein of unknown function (DUF541), domain 1"/>
    <property type="match status" value="1"/>
</dbReference>
<accession>A0A965LKV7</accession>
<sequence length="244" mass="25849">MKIKANALSLLVGVISLSLALFFGLLQIGSGISQRNSEGITVTGSARVEALADKANWVITVQEIATNPSDGIVKVKLGVAAVQKYLIGGGIKPDSISLTGLNSFANEEFENGNPTGRIASYRISRDIVVRSNEVNLVDSLSQNIGTLIEQGFAVNSIPPAYYISNLPELRPKLLENAMKDAKTRAEAITKATTGKVGAPKTVRSGPFQVTARDSINAEDYGAYDTSTIAKTVTATVSVFFAIDQ</sequence>
<reference evidence="1" key="1">
    <citation type="submission" date="2018-10" db="EMBL/GenBank/DDBJ databases">
        <title>Iterative Subtractive Binning of Freshwater Chronoseries Metagenomes Recovers Nearly Complete Genomes from over Four Hundred Novel Species.</title>
        <authorList>
            <person name="Rodriguez-R L.M."/>
            <person name="Tsementzi D."/>
            <person name="Luo C."/>
            <person name="Konstantinidis K.T."/>
        </authorList>
    </citation>
    <scope>NUCLEOTIDE SEQUENCE</scope>
    <source>
        <strain evidence="1">WB5_2A_028</strain>
    </source>
</reference>